<sequence length="40" mass="4606">MSAYILLPCPMLCVDMSSKIVPIIINMIINLYRFILFSVE</sequence>
<dbReference type="EMBL" id="GL379807">
    <property type="protein sequence ID" value="EGT41444.1"/>
    <property type="molecule type" value="Genomic_DNA"/>
</dbReference>
<name>G0MQT6_CAEBE</name>
<keyword evidence="3" id="KW-1185">Reference proteome</keyword>
<feature type="transmembrane region" description="Helical" evidence="1">
    <location>
        <begin position="20"/>
        <end position="39"/>
    </location>
</feature>
<evidence type="ECO:0000313" key="3">
    <source>
        <dbReference type="Proteomes" id="UP000008068"/>
    </source>
</evidence>
<organism evidence="3">
    <name type="scientific">Caenorhabditis brenneri</name>
    <name type="common">Nematode worm</name>
    <dbReference type="NCBI Taxonomy" id="135651"/>
    <lineage>
        <taxon>Eukaryota</taxon>
        <taxon>Metazoa</taxon>
        <taxon>Ecdysozoa</taxon>
        <taxon>Nematoda</taxon>
        <taxon>Chromadorea</taxon>
        <taxon>Rhabditida</taxon>
        <taxon>Rhabditina</taxon>
        <taxon>Rhabditomorpha</taxon>
        <taxon>Rhabditoidea</taxon>
        <taxon>Rhabditidae</taxon>
        <taxon>Peloderinae</taxon>
        <taxon>Caenorhabditis</taxon>
    </lineage>
</organism>
<dbReference type="HOGENOM" id="CLU_3299856_0_0_1"/>
<accession>G0MQT6</accession>
<keyword evidence="1" id="KW-0472">Membrane</keyword>
<dbReference type="AlphaFoldDB" id="G0MQT6"/>
<gene>
    <name evidence="2" type="ORF">CAEBREN_05129</name>
</gene>
<dbReference type="InParanoid" id="G0MQT6"/>
<protein>
    <submittedName>
        <fullName evidence="2">Uncharacterized protein</fullName>
    </submittedName>
</protein>
<evidence type="ECO:0000313" key="2">
    <source>
        <dbReference type="EMBL" id="EGT41444.1"/>
    </source>
</evidence>
<reference evidence="3" key="1">
    <citation type="submission" date="2011-07" db="EMBL/GenBank/DDBJ databases">
        <authorList>
            <consortium name="Caenorhabditis brenneri Sequencing and Analysis Consortium"/>
            <person name="Wilson R.K."/>
        </authorList>
    </citation>
    <scope>NUCLEOTIDE SEQUENCE [LARGE SCALE GENOMIC DNA]</scope>
    <source>
        <strain evidence="3">PB2801</strain>
    </source>
</reference>
<evidence type="ECO:0000256" key="1">
    <source>
        <dbReference type="SAM" id="Phobius"/>
    </source>
</evidence>
<keyword evidence="1" id="KW-1133">Transmembrane helix</keyword>
<keyword evidence="1" id="KW-0812">Transmembrane</keyword>
<dbReference type="Proteomes" id="UP000008068">
    <property type="component" value="Unassembled WGS sequence"/>
</dbReference>
<proteinExistence type="predicted"/>